<keyword evidence="4" id="KW-0234">DNA repair</keyword>
<dbReference type="AlphaFoldDB" id="A0A8R1DYV9"/>
<keyword evidence="7" id="KW-1185">Reference proteome</keyword>
<dbReference type="GO" id="GO:0030896">
    <property type="term" value="C:checkpoint clamp complex"/>
    <property type="evidence" value="ECO:0007669"/>
    <property type="project" value="TreeGrafter"/>
</dbReference>
<dbReference type="SUPFAM" id="SSF55979">
    <property type="entry name" value="DNA clamp"/>
    <property type="match status" value="1"/>
</dbReference>
<reference evidence="6" key="2">
    <citation type="submission" date="2022-06" db="UniProtKB">
        <authorList>
            <consortium name="EnsemblMetazoa"/>
        </authorList>
    </citation>
    <scope>IDENTIFICATION</scope>
    <source>
        <strain evidence="6">DF5081</strain>
    </source>
</reference>
<keyword evidence="3" id="KW-0227">DNA damage</keyword>
<organism evidence="6 7">
    <name type="scientific">Caenorhabditis japonica</name>
    <dbReference type="NCBI Taxonomy" id="281687"/>
    <lineage>
        <taxon>Eukaryota</taxon>
        <taxon>Metazoa</taxon>
        <taxon>Ecdysozoa</taxon>
        <taxon>Nematoda</taxon>
        <taxon>Chromadorea</taxon>
        <taxon>Rhabditida</taxon>
        <taxon>Rhabditina</taxon>
        <taxon>Rhabditomorpha</taxon>
        <taxon>Rhabditoidea</taxon>
        <taxon>Rhabditidae</taxon>
        <taxon>Peloderinae</taxon>
        <taxon>Caenorhabditis</taxon>
    </lineage>
</organism>
<evidence type="ECO:0000256" key="1">
    <source>
        <dbReference type="ARBA" id="ARBA00004123"/>
    </source>
</evidence>
<dbReference type="PRINTS" id="PR01245">
    <property type="entry name" value="RAD1REC1"/>
</dbReference>
<protein>
    <recommendedName>
        <fullName evidence="8">Cell cycle checkpoint protein RAD1</fullName>
    </recommendedName>
</protein>
<dbReference type="GO" id="GO:0000077">
    <property type="term" value="P:DNA damage checkpoint signaling"/>
    <property type="evidence" value="ECO:0007669"/>
    <property type="project" value="InterPro"/>
</dbReference>
<dbReference type="PANTHER" id="PTHR10870:SF0">
    <property type="entry name" value="CELL CYCLE CHECKPOINT PROTEIN RAD1"/>
    <property type="match status" value="1"/>
</dbReference>
<dbReference type="GO" id="GO:0006281">
    <property type="term" value="P:DNA repair"/>
    <property type="evidence" value="ECO:0007669"/>
    <property type="project" value="UniProtKB-KW"/>
</dbReference>
<keyword evidence="5" id="KW-0539">Nucleus</keyword>
<evidence type="ECO:0000313" key="7">
    <source>
        <dbReference type="Proteomes" id="UP000005237"/>
    </source>
</evidence>
<evidence type="ECO:0000313" key="6">
    <source>
        <dbReference type="EnsemblMetazoa" id="CJA16079a.1"/>
    </source>
</evidence>
<dbReference type="Gene3D" id="3.70.10.10">
    <property type="match status" value="2"/>
</dbReference>
<evidence type="ECO:0000256" key="2">
    <source>
        <dbReference type="ARBA" id="ARBA00010991"/>
    </source>
</evidence>
<sequence length="240" mass="27299">MELETGQATVMEIKKENVRELSQLLKTIIFKDFGTLHPYDSGLKITVDDGACQQANAYLSSSFFSSFLVREEDINLKVPMKTLYEVLSIPEGHSNSVKFSYCGMFEPLKLMIEEAESDGCVIRAKINCALPEQDLDFEFQDTNVLATYMLRTQVLKEIFKVSIPSRSVQMETVKCTEEVAFSYILSLLQRMNLAINLASKVVIRVDERGVLCCQFTIDHGEDRKSYIEFLTVPTQEENDD</sequence>
<dbReference type="EnsemblMetazoa" id="CJA16079a.1">
    <property type="protein sequence ID" value="CJA16079a.1"/>
    <property type="gene ID" value="WBGene00135283"/>
</dbReference>
<dbReference type="Pfam" id="PF02144">
    <property type="entry name" value="Rad1"/>
    <property type="match status" value="1"/>
</dbReference>
<dbReference type="InterPro" id="IPR046938">
    <property type="entry name" value="DNA_clamp_sf"/>
</dbReference>
<dbReference type="InterPro" id="IPR003021">
    <property type="entry name" value="Rad1_Rec1_Rad17"/>
</dbReference>
<dbReference type="PANTHER" id="PTHR10870">
    <property type="entry name" value="CELL CYCLE CHECKPOINT PROTEIN RAD1"/>
    <property type="match status" value="1"/>
</dbReference>
<evidence type="ECO:0008006" key="8">
    <source>
        <dbReference type="Google" id="ProtNLM"/>
    </source>
</evidence>
<proteinExistence type="inferred from homology"/>
<accession>A0A8R1DYV9</accession>
<reference evidence="7" key="1">
    <citation type="submission" date="2010-08" db="EMBL/GenBank/DDBJ databases">
        <authorList>
            <consortium name="Caenorhabditis japonica Sequencing Consortium"/>
            <person name="Wilson R.K."/>
        </authorList>
    </citation>
    <scope>NUCLEOTIDE SEQUENCE [LARGE SCALE GENOMIC DNA]</scope>
    <source>
        <strain evidence="7">DF5081</strain>
    </source>
</reference>
<comment type="subcellular location">
    <subcellularLocation>
        <location evidence="1">Nucleus</location>
    </subcellularLocation>
</comment>
<comment type="similarity">
    <text evidence="2">Belongs to the rad1 family.</text>
</comment>
<dbReference type="Proteomes" id="UP000005237">
    <property type="component" value="Unassembled WGS sequence"/>
</dbReference>
<evidence type="ECO:0000256" key="5">
    <source>
        <dbReference type="ARBA" id="ARBA00023242"/>
    </source>
</evidence>
<evidence type="ECO:0000256" key="3">
    <source>
        <dbReference type="ARBA" id="ARBA00022763"/>
    </source>
</evidence>
<name>A0A8R1DYV9_CAEJA</name>
<evidence type="ECO:0000256" key="4">
    <source>
        <dbReference type="ARBA" id="ARBA00023204"/>
    </source>
</evidence>